<dbReference type="InterPro" id="IPR011608">
    <property type="entry name" value="PRD"/>
</dbReference>
<reference evidence="8" key="1">
    <citation type="submission" date="2019-11" db="EMBL/GenBank/DDBJ databases">
        <authorList>
            <person name="Feng L."/>
        </authorList>
    </citation>
    <scope>NUCLEOTIDE SEQUENCE</scope>
    <source>
        <strain evidence="8">CParaputrificumLFYP93</strain>
    </source>
</reference>
<evidence type="ECO:0000256" key="2">
    <source>
        <dbReference type="ARBA" id="ARBA00022741"/>
    </source>
</evidence>
<dbReference type="Pfam" id="PF03610">
    <property type="entry name" value="EIIA-man"/>
    <property type="match status" value="1"/>
</dbReference>
<dbReference type="InterPro" id="IPR003593">
    <property type="entry name" value="AAA+_ATPase"/>
</dbReference>
<keyword evidence="1" id="KW-0808">Transferase</keyword>
<dbReference type="GO" id="GO:0006355">
    <property type="term" value="P:regulation of DNA-templated transcription"/>
    <property type="evidence" value="ECO:0007669"/>
    <property type="project" value="InterPro"/>
</dbReference>
<keyword evidence="4" id="KW-0238">DNA-binding</keyword>
<evidence type="ECO:0000259" key="6">
    <source>
        <dbReference type="PROSITE" id="PS51096"/>
    </source>
</evidence>
<evidence type="ECO:0000256" key="1">
    <source>
        <dbReference type="ARBA" id="ARBA00022679"/>
    </source>
</evidence>
<feature type="domain" description="PRD" evidence="7">
    <location>
        <begin position="427"/>
        <end position="532"/>
    </location>
</feature>
<dbReference type="PROSITE" id="PS51096">
    <property type="entry name" value="PTS_EIIA_TYPE_4"/>
    <property type="match status" value="1"/>
</dbReference>
<dbReference type="Gene3D" id="1.10.10.10">
    <property type="entry name" value="Winged helix-like DNA-binding domain superfamily/Winged helix DNA-binding domain"/>
    <property type="match status" value="1"/>
</dbReference>
<dbReference type="Gene3D" id="3.40.50.300">
    <property type="entry name" value="P-loop containing nucleotide triphosphate hydrolases"/>
    <property type="match status" value="1"/>
</dbReference>
<dbReference type="PROSITE" id="PS51372">
    <property type="entry name" value="PRD_2"/>
    <property type="match status" value="2"/>
</dbReference>
<dbReference type="InterPro" id="IPR036390">
    <property type="entry name" value="WH_DNA-bd_sf"/>
</dbReference>
<evidence type="ECO:0000259" key="5">
    <source>
        <dbReference type="PROSITE" id="PS50045"/>
    </source>
</evidence>
<dbReference type="InterPro" id="IPR002078">
    <property type="entry name" value="Sigma_54_int"/>
</dbReference>
<dbReference type="GO" id="GO:0009401">
    <property type="term" value="P:phosphoenolpyruvate-dependent sugar phosphotransferase system"/>
    <property type="evidence" value="ECO:0007669"/>
    <property type="project" value="InterPro"/>
</dbReference>
<dbReference type="Pfam" id="PF00874">
    <property type="entry name" value="PRD"/>
    <property type="match status" value="2"/>
</dbReference>
<evidence type="ECO:0000259" key="7">
    <source>
        <dbReference type="PROSITE" id="PS51372"/>
    </source>
</evidence>
<dbReference type="GO" id="GO:0005524">
    <property type="term" value="F:ATP binding"/>
    <property type="evidence" value="ECO:0007669"/>
    <property type="project" value="UniProtKB-KW"/>
</dbReference>
<dbReference type="SUPFAM" id="SSF53062">
    <property type="entry name" value="PTS system fructose IIA component-like"/>
    <property type="match status" value="1"/>
</dbReference>
<dbReference type="InterPro" id="IPR036634">
    <property type="entry name" value="PRD_sf"/>
</dbReference>
<dbReference type="SUPFAM" id="SSF46785">
    <property type="entry name" value="Winged helix' DNA-binding domain"/>
    <property type="match status" value="1"/>
</dbReference>
<evidence type="ECO:0000256" key="3">
    <source>
        <dbReference type="ARBA" id="ARBA00022840"/>
    </source>
</evidence>
<dbReference type="GO" id="GO:0003677">
    <property type="term" value="F:DNA binding"/>
    <property type="evidence" value="ECO:0007669"/>
    <property type="project" value="UniProtKB-KW"/>
</dbReference>
<dbReference type="Gene3D" id="3.40.50.510">
    <property type="entry name" value="Phosphotransferase system, mannose-type IIA component"/>
    <property type="match status" value="1"/>
</dbReference>
<dbReference type="Gene3D" id="1.10.1790.10">
    <property type="entry name" value="PRD domain"/>
    <property type="match status" value="2"/>
</dbReference>
<feature type="domain" description="Sigma-54 factor interaction" evidence="5">
    <location>
        <begin position="75"/>
        <end position="309"/>
    </location>
</feature>
<gene>
    <name evidence="8" type="primary">luxO_2</name>
    <name evidence="8" type="ORF">CPLFYP93_02136</name>
</gene>
<dbReference type="PANTHER" id="PTHR32071">
    <property type="entry name" value="TRANSCRIPTIONAL REGULATORY PROTEIN"/>
    <property type="match status" value="1"/>
</dbReference>
<evidence type="ECO:0000256" key="4">
    <source>
        <dbReference type="ARBA" id="ARBA00023125"/>
    </source>
</evidence>
<protein>
    <submittedName>
        <fullName evidence="8">Regulatory protein LuxO</fullName>
    </submittedName>
</protein>
<dbReference type="SMART" id="SM00382">
    <property type="entry name" value="AAA"/>
    <property type="match status" value="1"/>
</dbReference>
<organism evidence="8">
    <name type="scientific">Clostridium paraputrificum</name>
    <dbReference type="NCBI Taxonomy" id="29363"/>
    <lineage>
        <taxon>Bacteria</taxon>
        <taxon>Bacillati</taxon>
        <taxon>Bacillota</taxon>
        <taxon>Clostridia</taxon>
        <taxon>Eubacteriales</taxon>
        <taxon>Clostridiaceae</taxon>
        <taxon>Clostridium</taxon>
    </lineage>
</organism>
<dbReference type="GO" id="GO:0016740">
    <property type="term" value="F:transferase activity"/>
    <property type="evidence" value="ECO:0007669"/>
    <property type="project" value="UniProtKB-KW"/>
</dbReference>
<dbReference type="PROSITE" id="PS50045">
    <property type="entry name" value="SIGMA54_INTERACT_4"/>
    <property type="match status" value="1"/>
</dbReference>
<dbReference type="PANTHER" id="PTHR32071:SF38">
    <property type="entry name" value="PSP OPERON TRANSCRIPTIONAL ACTIVATOR"/>
    <property type="match status" value="1"/>
</dbReference>
<dbReference type="InterPro" id="IPR036662">
    <property type="entry name" value="PTS_EIIA_man-typ_sf"/>
</dbReference>
<dbReference type="InterPro" id="IPR027417">
    <property type="entry name" value="P-loop_NTPase"/>
</dbReference>
<dbReference type="SUPFAM" id="SSF52540">
    <property type="entry name" value="P-loop containing nucleoside triphosphate hydrolases"/>
    <property type="match status" value="1"/>
</dbReference>
<keyword evidence="3" id="KW-0067">ATP-binding</keyword>
<dbReference type="InterPro" id="IPR025943">
    <property type="entry name" value="Sigma_54_int_dom_ATP-bd_2"/>
</dbReference>
<dbReference type="InterPro" id="IPR004701">
    <property type="entry name" value="PTS_EIIA_man-typ"/>
</dbReference>
<dbReference type="PROSITE" id="PS00676">
    <property type="entry name" value="SIGMA54_INTERACT_2"/>
    <property type="match status" value="1"/>
</dbReference>
<dbReference type="CDD" id="cd00009">
    <property type="entry name" value="AAA"/>
    <property type="match status" value="1"/>
</dbReference>
<dbReference type="AlphaFoldDB" id="A0A6N3E975"/>
<dbReference type="SUPFAM" id="SSF63520">
    <property type="entry name" value="PTS-regulatory domain, PRD"/>
    <property type="match status" value="2"/>
</dbReference>
<feature type="domain" description="PRD" evidence="7">
    <location>
        <begin position="789"/>
        <end position="892"/>
    </location>
</feature>
<dbReference type="PROSITE" id="PS00675">
    <property type="entry name" value="SIGMA54_INTERACT_1"/>
    <property type="match status" value="1"/>
</dbReference>
<feature type="domain" description="PTS EIIA type-4" evidence="6">
    <location>
        <begin position="535"/>
        <end position="661"/>
    </location>
</feature>
<dbReference type="InterPro" id="IPR025662">
    <property type="entry name" value="Sigma_54_int_dom_ATP-bd_1"/>
</dbReference>
<name>A0A6N3E975_9CLOT</name>
<accession>A0A6N3E975</accession>
<evidence type="ECO:0000313" key="8">
    <source>
        <dbReference type="EMBL" id="VYU37620.1"/>
    </source>
</evidence>
<proteinExistence type="predicted"/>
<dbReference type="Pfam" id="PF00158">
    <property type="entry name" value="Sigma54_activat"/>
    <property type="match status" value="1"/>
</dbReference>
<dbReference type="RefSeq" id="WP_156561436.1">
    <property type="nucleotide sequence ID" value="NZ_CACRTV010000051.1"/>
</dbReference>
<dbReference type="EMBL" id="CACRTV010000051">
    <property type="protein sequence ID" value="VYU37620.1"/>
    <property type="molecule type" value="Genomic_DNA"/>
</dbReference>
<keyword evidence="2" id="KW-0547">Nucleotide-binding</keyword>
<dbReference type="GO" id="GO:0016020">
    <property type="term" value="C:membrane"/>
    <property type="evidence" value="ECO:0007669"/>
    <property type="project" value="InterPro"/>
</dbReference>
<sequence length="892" mass="102188">MGRKDNIYNELKNLDNGQGVTTITIANSLGLCRANVSSDLNKLCQEGKVTKKVGKPTVFMVSNKKYNADSILDLFASKNKSLYNAVEQAKAAILYPPNGMNMLILGETGVGKSMFASLIHSYALEVKRFSSDAPFIIFNCADYASNPQLLISQLFGCKKGAYTGADTDKIGLIEKAHGGILFLDEVHRLPPEGQEMLFTFMDKGIFRRLGETEVEREAEVLIIAATTEDPNTTLLKTFTRRIPMTIHIPNIKDRTIEERYNLISTFMREESGRLNEKIKLSVNSIKALLVYECTNNVGQLRADIQLICAKVYASFISGKKKEMSINSLDLPEHIRKGLYEDIEHRQLWSKFIEINKKYYIFDKSEDEIIFEDYKDDNSIYEKINIKYHELKSKGMNEEIIQDAMKNEVKEYFKKIENTFDSSKLESFINKEIIKVIKEIIEYSERNLDRKFSDKVYYGMAVHINSSIERVRSNKKITNPQLNKIRTENEEEFNISLDCLRIIEKALDIRMPIDEAGFLAMFFSYDNKVEINKDKEVKIIVVAHGAETATSMADAANSLLGSKYAIGINAPINEKPEEVLRRIRRFIRDRKISSDILLLVDMGSLTTFGGEIESEFNIRVKIFPLVSTLHVIEATRKAILGCSLDEILLETLRVNELYKEDIVDISDNIIKDNKNNKKLAILCICTTGEGGAQSIKGLLNDNLNYDKNLIDILTLNLVDSKSIEDRIRNLKDNYDLLAIISSFEVNIKVPQFDLQDIFIENGISRIQKIIDIETTYIKMNDTLRMHLKKIDGDKVLRDIKEFNNNIQESLNERIETNRLIGITLHIACMLDKAQSNIESEEFIDKDKFIKGNEKLYCIVKRECETLEEKYETHINTNEICYIMSFFKGTFKER</sequence>
<dbReference type="InterPro" id="IPR036388">
    <property type="entry name" value="WH-like_DNA-bd_sf"/>
</dbReference>